<keyword evidence="2" id="KW-0732">Signal</keyword>
<keyword evidence="1" id="KW-1133">Transmembrane helix</keyword>
<sequence>MTRIVSAIRICILVSVLCVGECMTHASFSFSSRCGTFFALEVSLLTPRTLFYYLLPGGCSGVELSAPHRELYSEEPSPRACLHEHPRVLGAGLWRLLFVFVSHLVFTSLWHCSS</sequence>
<protein>
    <recommendedName>
        <fullName evidence="4">T. congolense-specific, cell surface-expressed gene family</fullName>
    </recommendedName>
</protein>
<keyword evidence="1" id="KW-0812">Transmembrane</keyword>
<gene>
    <name evidence="3" type="ORF">TCIL3000_4_350</name>
</gene>
<feature type="transmembrane region" description="Helical" evidence="1">
    <location>
        <begin position="92"/>
        <end position="112"/>
    </location>
</feature>
<keyword evidence="1" id="KW-0472">Membrane</keyword>
<dbReference type="EMBL" id="HE575317">
    <property type="protein sequence ID" value="CCC89953.1"/>
    <property type="molecule type" value="Genomic_DNA"/>
</dbReference>
<feature type="signal peptide" evidence="2">
    <location>
        <begin position="1"/>
        <end position="26"/>
    </location>
</feature>
<evidence type="ECO:0000256" key="1">
    <source>
        <dbReference type="SAM" id="Phobius"/>
    </source>
</evidence>
<feature type="chain" id="PRO_5003410042" description="T. congolense-specific, cell surface-expressed gene family" evidence="2">
    <location>
        <begin position="27"/>
        <end position="114"/>
    </location>
</feature>
<name>G0UKP8_TRYCI</name>
<accession>G0UKP8</accession>
<proteinExistence type="predicted"/>
<organism evidence="3">
    <name type="scientific">Trypanosoma congolense (strain IL3000)</name>
    <dbReference type="NCBI Taxonomy" id="1068625"/>
    <lineage>
        <taxon>Eukaryota</taxon>
        <taxon>Discoba</taxon>
        <taxon>Euglenozoa</taxon>
        <taxon>Kinetoplastea</taxon>
        <taxon>Metakinetoplastina</taxon>
        <taxon>Trypanosomatida</taxon>
        <taxon>Trypanosomatidae</taxon>
        <taxon>Trypanosoma</taxon>
        <taxon>Nannomonas</taxon>
    </lineage>
</organism>
<reference evidence="3" key="1">
    <citation type="journal article" date="2012" name="Proc. Natl. Acad. Sci. U.S.A.">
        <title>Antigenic diversity is generated by distinct evolutionary mechanisms in African trypanosome species.</title>
        <authorList>
            <person name="Jackson A.P."/>
            <person name="Berry A."/>
            <person name="Aslett M."/>
            <person name="Allison H.C."/>
            <person name="Burton P."/>
            <person name="Vavrova-Anderson J."/>
            <person name="Brown R."/>
            <person name="Browne H."/>
            <person name="Corton N."/>
            <person name="Hauser H."/>
            <person name="Gamble J."/>
            <person name="Gilderthorp R."/>
            <person name="Marcello L."/>
            <person name="McQuillan J."/>
            <person name="Otto T.D."/>
            <person name="Quail M.A."/>
            <person name="Sanders M.J."/>
            <person name="van Tonder A."/>
            <person name="Ginger M.L."/>
            <person name="Field M.C."/>
            <person name="Barry J.D."/>
            <person name="Hertz-Fowler C."/>
            <person name="Berriman M."/>
        </authorList>
    </citation>
    <scope>NUCLEOTIDE SEQUENCE</scope>
    <source>
        <strain evidence="3">IL3000</strain>
    </source>
</reference>
<evidence type="ECO:0008006" key="4">
    <source>
        <dbReference type="Google" id="ProtNLM"/>
    </source>
</evidence>
<evidence type="ECO:0000313" key="3">
    <source>
        <dbReference type="EMBL" id="CCC89953.1"/>
    </source>
</evidence>
<evidence type="ECO:0000256" key="2">
    <source>
        <dbReference type="SAM" id="SignalP"/>
    </source>
</evidence>
<dbReference type="AlphaFoldDB" id="G0UKP8"/>